<dbReference type="Gene3D" id="3.40.50.10540">
    <property type="entry name" value="Crotonobetainyl-coa:carnitine coa-transferase, domain 1"/>
    <property type="match status" value="1"/>
</dbReference>
<evidence type="ECO:0000313" key="1">
    <source>
        <dbReference type="EMBL" id="SBP86555.1"/>
    </source>
</evidence>
<dbReference type="Gene3D" id="3.30.1540.10">
    <property type="entry name" value="formyl-coa transferase, domain 3"/>
    <property type="match status" value="1"/>
</dbReference>
<evidence type="ECO:0000313" key="2">
    <source>
        <dbReference type="Proteomes" id="UP000214566"/>
    </source>
</evidence>
<organism evidence="1 2">
    <name type="scientific">Thiomonas delicata</name>
    <name type="common">Thiomonas cuprina</name>
    <dbReference type="NCBI Taxonomy" id="364030"/>
    <lineage>
        <taxon>Bacteria</taxon>
        <taxon>Pseudomonadati</taxon>
        <taxon>Pseudomonadota</taxon>
        <taxon>Betaproteobacteria</taxon>
        <taxon>Burkholderiales</taxon>
        <taxon>Thiomonas</taxon>
    </lineage>
</organism>
<dbReference type="Proteomes" id="UP000214566">
    <property type="component" value="Unassembled WGS sequence"/>
</dbReference>
<accession>A0A238CZZ6</accession>
<dbReference type="AlphaFoldDB" id="A0A238CZZ6"/>
<dbReference type="InterPro" id="IPR023606">
    <property type="entry name" value="CoA-Trfase_III_dom_1_sf"/>
</dbReference>
<gene>
    <name evidence="1" type="ORF">THIARS_40184</name>
</gene>
<dbReference type="EMBL" id="FLMQ01000034">
    <property type="protein sequence ID" value="SBP86555.1"/>
    <property type="molecule type" value="Genomic_DNA"/>
</dbReference>
<dbReference type="Pfam" id="PF02515">
    <property type="entry name" value="CoA_transf_3"/>
    <property type="match status" value="1"/>
</dbReference>
<dbReference type="SUPFAM" id="SSF89796">
    <property type="entry name" value="CoA-transferase family III (CaiB/BaiF)"/>
    <property type="match status" value="1"/>
</dbReference>
<reference evidence="1 2" key="1">
    <citation type="submission" date="2016-06" db="EMBL/GenBank/DDBJ databases">
        <authorList>
            <person name="Kjaerup R.B."/>
            <person name="Dalgaard T.S."/>
            <person name="Juul-Madsen H.R."/>
        </authorList>
    </citation>
    <scope>NUCLEOTIDE SEQUENCE [LARGE SCALE GENOMIC DNA]</scope>
    <source>
        <strain evidence="1 2">DSM 16361</strain>
    </source>
</reference>
<dbReference type="OrthoDB" id="9797653at2"/>
<dbReference type="GO" id="GO:0008111">
    <property type="term" value="F:alpha-methylacyl-CoA racemase activity"/>
    <property type="evidence" value="ECO:0007669"/>
    <property type="project" value="UniProtKB-EC"/>
</dbReference>
<sequence>MTRTAQLLPHHPATFRPLVGVRVLSLALNLPGPVALARLRALGAHVRKIEPPSGDPMRSMSAALYRAMHRGVAVQALDLKTEPGQAALHEVLRASDLLLTAFRPPALARLGLDRATLSAAHPHLSTVSIVGHPGRRANQPGHDLTYQAEAGLLDTARLPSTLLADMTGALVVMEAAMGAVMQARASGCGVHLQVALSDAAGFAALPRDVGLAGAGALLGGGLPGYAVYPCRDGLVALAALEPHFAESLARIAGGASRAAIARWCRAHGAAQLEALAAEHDLPLRAWPLERAKPRRPGQVNT</sequence>
<dbReference type="InterPro" id="IPR003673">
    <property type="entry name" value="CoA-Trfase_fam_III"/>
</dbReference>
<dbReference type="InterPro" id="IPR050509">
    <property type="entry name" value="CoA-transferase_III"/>
</dbReference>
<dbReference type="RefSeq" id="WP_094159086.1">
    <property type="nucleotide sequence ID" value="NZ_LT592170.1"/>
</dbReference>
<dbReference type="InterPro" id="IPR044855">
    <property type="entry name" value="CoA-Trfase_III_dom3_sf"/>
</dbReference>
<keyword evidence="2" id="KW-1185">Reference proteome</keyword>
<dbReference type="PANTHER" id="PTHR48228:SF5">
    <property type="entry name" value="ALPHA-METHYLACYL-COA RACEMASE"/>
    <property type="match status" value="1"/>
</dbReference>
<protein>
    <submittedName>
        <fullName evidence="1">Putative Alpha-methylacyl-CoA racemase</fullName>
        <ecNumber evidence="1">5.1.99.4</ecNumber>
    </submittedName>
</protein>
<name>A0A238CZZ6_THIDL</name>
<dbReference type="PANTHER" id="PTHR48228">
    <property type="entry name" value="SUCCINYL-COA--D-CITRAMALATE COA-TRANSFERASE"/>
    <property type="match status" value="1"/>
</dbReference>
<dbReference type="EC" id="5.1.99.4" evidence="1"/>
<keyword evidence="1" id="KW-0413">Isomerase</keyword>
<proteinExistence type="predicted"/>